<gene>
    <name evidence="2" type="ORF">BC751_2216</name>
</gene>
<feature type="chain" id="PRO_5020768964" evidence="1">
    <location>
        <begin position="21"/>
        <end position="178"/>
    </location>
</feature>
<feature type="signal peptide" evidence="1">
    <location>
        <begin position="1"/>
        <end position="20"/>
    </location>
</feature>
<keyword evidence="1" id="KW-0732">Signal</keyword>
<keyword evidence="3" id="KW-1185">Reference proteome</keyword>
<evidence type="ECO:0000256" key="1">
    <source>
        <dbReference type="SAM" id="SignalP"/>
    </source>
</evidence>
<dbReference type="PANTHER" id="PTHR37691:SF1">
    <property type="entry name" value="BLR3518 PROTEIN"/>
    <property type="match status" value="1"/>
</dbReference>
<comment type="caution">
    <text evidence="2">The sequence shown here is derived from an EMBL/GenBank/DDBJ whole genome shotgun (WGS) entry which is preliminary data.</text>
</comment>
<dbReference type="InterPro" id="IPR027396">
    <property type="entry name" value="DsrEFH-like"/>
</dbReference>
<sequence>MKYLALLVLLIFGYSQAAFAQEAQFPIVKGFGGIYAISEATEMPDPNGEFKIIIDLVSGAENPKQVNRMVENIARMINLHGLGGVPRENLKVKVAVHGGAVYSILNDAFYEKLFGVKNPNLPVYEALKAAGVEFYVCGQSLIARDMKTSDVWGGTEIALSMLTTLTKYVPQGYMLMRF</sequence>
<dbReference type="SUPFAM" id="SSF75169">
    <property type="entry name" value="DsrEFH-like"/>
    <property type="match status" value="1"/>
</dbReference>
<dbReference type="InterPro" id="IPR003787">
    <property type="entry name" value="Sulphur_relay_DsrE/F-like"/>
</dbReference>
<protein>
    <submittedName>
        <fullName evidence="2">Intracellular sulfur oxidation DsrE/DsrF family protein</fullName>
    </submittedName>
</protein>
<organism evidence="2 3">
    <name type="scientific">Cecembia calidifontis</name>
    <dbReference type="NCBI Taxonomy" id="1187080"/>
    <lineage>
        <taxon>Bacteria</taxon>
        <taxon>Pseudomonadati</taxon>
        <taxon>Bacteroidota</taxon>
        <taxon>Cytophagia</taxon>
        <taxon>Cytophagales</taxon>
        <taxon>Cyclobacteriaceae</taxon>
        <taxon>Cecembia</taxon>
    </lineage>
</organism>
<dbReference type="RefSeq" id="WP_130275532.1">
    <property type="nucleotide sequence ID" value="NZ_SGXG01000001.1"/>
</dbReference>
<dbReference type="Proteomes" id="UP000292209">
    <property type="component" value="Unassembled WGS sequence"/>
</dbReference>
<evidence type="ECO:0000313" key="2">
    <source>
        <dbReference type="EMBL" id="RZS96635.1"/>
    </source>
</evidence>
<reference evidence="2 3" key="1">
    <citation type="submission" date="2019-02" db="EMBL/GenBank/DDBJ databases">
        <title>Genomic Encyclopedia of Archaeal and Bacterial Type Strains, Phase II (KMG-II): from individual species to whole genera.</title>
        <authorList>
            <person name="Goeker M."/>
        </authorList>
    </citation>
    <scope>NUCLEOTIDE SEQUENCE [LARGE SCALE GENOMIC DNA]</scope>
    <source>
        <strain evidence="2 3">DSM 21411</strain>
    </source>
</reference>
<accession>A0A4Q7P943</accession>
<dbReference type="Gene3D" id="3.40.1260.10">
    <property type="entry name" value="DsrEFH-like"/>
    <property type="match status" value="1"/>
</dbReference>
<dbReference type="OrthoDB" id="7206705at2"/>
<proteinExistence type="predicted"/>
<dbReference type="EMBL" id="SGXG01000001">
    <property type="protein sequence ID" value="RZS96635.1"/>
    <property type="molecule type" value="Genomic_DNA"/>
</dbReference>
<name>A0A4Q7P943_9BACT</name>
<dbReference type="AlphaFoldDB" id="A0A4Q7P943"/>
<dbReference type="PANTHER" id="PTHR37691">
    <property type="entry name" value="BLR3518 PROTEIN"/>
    <property type="match status" value="1"/>
</dbReference>
<dbReference type="Pfam" id="PF02635">
    <property type="entry name" value="DsrE"/>
    <property type="match status" value="1"/>
</dbReference>
<evidence type="ECO:0000313" key="3">
    <source>
        <dbReference type="Proteomes" id="UP000292209"/>
    </source>
</evidence>